<evidence type="ECO:0000313" key="3">
    <source>
        <dbReference type="Proteomes" id="UP001168540"/>
    </source>
</evidence>
<evidence type="ECO:0000313" key="2">
    <source>
        <dbReference type="EMBL" id="MDN0076076.1"/>
    </source>
</evidence>
<feature type="compositionally biased region" description="Polar residues" evidence="1">
    <location>
        <begin position="163"/>
        <end position="177"/>
    </location>
</feature>
<organism evidence="2 3">
    <name type="scientific">Crenobacter oryzisoli</name>
    <dbReference type="NCBI Taxonomy" id="3056844"/>
    <lineage>
        <taxon>Bacteria</taxon>
        <taxon>Pseudomonadati</taxon>
        <taxon>Pseudomonadota</taxon>
        <taxon>Betaproteobacteria</taxon>
        <taxon>Neisseriales</taxon>
        <taxon>Neisseriaceae</taxon>
        <taxon>Crenobacter</taxon>
    </lineage>
</organism>
<reference evidence="2" key="1">
    <citation type="submission" date="2023-06" db="EMBL/GenBank/DDBJ databases">
        <authorList>
            <person name="Zhang S."/>
        </authorList>
    </citation>
    <scope>NUCLEOTIDE SEQUENCE</scope>
    <source>
        <strain evidence="2">SG2303</strain>
    </source>
</reference>
<proteinExistence type="predicted"/>
<name>A0ABT7XQL6_9NEIS</name>
<protein>
    <submittedName>
        <fullName evidence="2">Uncharacterized protein</fullName>
    </submittedName>
</protein>
<comment type="caution">
    <text evidence="2">The sequence shown here is derived from an EMBL/GenBank/DDBJ whole genome shotgun (WGS) entry which is preliminary data.</text>
</comment>
<feature type="region of interest" description="Disordered" evidence="1">
    <location>
        <begin position="163"/>
        <end position="185"/>
    </location>
</feature>
<keyword evidence="3" id="KW-1185">Reference proteome</keyword>
<evidence type="ECO:0000256" key="1">
    <source>
        <dbReference type="SAM" id="MobiDB-lite"/>
    </source>
</evidence>
<dbReference type="EMBL" id="JAUEDK010000025">
    <property type="protein sequence ID" value="MDN0076076.1"/>
    <property type="molecule type" value="Genomic_DNA"/>
</dbReference>
<dbReference type="Proteomes" id="UP001168540">
    <property type="component" value="Unassembled WGS sequence"/>
</dbReference>
<dbReference type="RefSeq" id="WP_289830722.1">
    <property type="nucleotide sequence ID" value="NZ_JAUEDK010000025.1"/>
</dbReference>
<gene>
    <name evidence="2" type="ORF">QU481_14395</name>
</gene>
<sequence length="185" mass="20706">MKIPVTAPVTYAEWSVCLDMLEQGQDDEQILALMEAGTLSWTSGVANLFSERIGNAFSIRLQRCADRLTRDLRNSFEETTLVLSLLNTRQTLTFLQSVARLSSLPDMLRAHLQEELKRYAEQSQASLENSAKHDRTGKLASLIRNNNLLRYDALPPMAASINQGKATNIPSTPNTPTGIRKRNFL</sequence>
<accession>A0ABT7XQL6</accession>